<protein>
    <submittedName>
        <fullName evidence="8">ABC transporter permease</fullName>
    </submittedName>
</protein>
<evidence type="ECO:0000256" key="4">
    <source>
        <dbReference type="ARBA" id="ARBA00022989"/>
    </source>
</evidence>
<dbReference type="GO" id="GO:0005886">
    <property type="term" value="C:plasma membrane"/>
    <property type="evidence" value="ECO:0007669"/>
    <property type="project" value="UniProtKB-SubCell"/>
</dbReference>
<dbReference type="InterPro" id="IPR013525">
    <property type="entry name" value="ABC2_TM"/>
</dbReference>
<evidence type="ECO:0000313" key="9">
    <source>
        <dbReference type="Proteomes" id="UP000252558"/>
    </source>
</evidence>
<dbReference type="RefSeq" id="WP_114336574.1">
    <property type="nucleotide sequence ID" value="NZ_QPID01000001.1"/>
</dbReference>
<gene>
    <name evidence="8" type="ORF">DU002_01470</name>
</gene>
<feature type="transmembrane region" description="Helical" evidence="6">
    <location>
        <begin position="12"/>
        <end position="34"/>
    </location>
</feature>
<feature type="transmembrane region" description="Helical" evidence="6">
    <location>
        <begin position="354"/>
        <end position="374"/>
    </location>
</feature>
<keyword evidence="5 6" id="KW-0472">Membrane</keyword>
<dbReference type="GO" id="GO:0140359">
    <property type="term" value="F:ABC-type transporter activity"/>
    <property type="evidence" value="ECO:0007669"/>
    <property type="project" value="InterPro"/>
</dbReference>
<evidence type="ECO:0000256" key="6">
    <source>
        <dbReference type="SAM" id="Phobius"/>
    </source>
</evidence>
<feature type="transmembrane region" description="Helical" evidence="6">
    <location>
        <begin position="225"/>
        <end position="247"/>
    </location>
</feature>
<dbReference type="OrthoDB" id="9811522at2"/>
<dbReference type="AlphaFoldDB" id="A0A368NR81"/>
<evidence type="ECO:0000313" key="8">
    <source>
        <dbReference type="EMBL" id="RCU52666.1"/>
    </source>
</evidence>
<sequence>MAWLQLFRLEFRAILSDFSVAFTIFGGIVAYSFLYPLPYSNQVPREQHTVIVNEDGSQLSRKLERMLDATPEVKVVKRVHTIAEARTMLLSGEAGGILVIPSDFYRDLLLGKSPVLGYAGNASYFLIYSTVVEGMAKAAGTLGAEVKVLNHILSGDALPRAEKQYSPLQLNVKPVFNSTMGYVNYVVPAVFVLILHQTLLMAVGELSSHQNHSKKRSEGYWLQIPIWRLLIVRVLTFGGIYALGALYYFGFAFEFYDITRLASPLELWGLIIPFILSVIALGVVLGQLIRRPEILSLLVLLSSLILAFSAGFIWPLSSVPPLLVWLTNLVPSTPAIQSFLMLNQMGADFSQILPQYSLLWLQTIGYGGLAYWLLNRRDIEDA</sequence>
<dbReference type="PANTHER" id="PTHR30294:SF46">
    <property type="entry name" value="ABC TRANSPORTER PERMEASE"/>
    <property type="match status" value="1"/>
</dbReference>
<dbReference type="PANTHER" id="PTHR30294">
    <property type="entry name" value="MEMBRANE COMPONENT OF ABC TRANSPORTER YHHJ-RELATED"/>
    <property type="match status" value="1"/>
</dbReference>
<name>A0A368NR81_9GAMM</name>
<feature type="transmembrane region" description="Helical" evidence="6">
    <location>
        <begin position="267"/>
        <end position="285"/>
    </location>
</feature>
<keyword evidence="2" id="KW-1003">Cell membrane</keyword>
<accession>A0A368NR81</accession>
<evidence type="ECO:0000259" key="7">
    <source>
        <dbReference type="Pfam" id="PF12698"/>
    </source>
</evidence>
<comment type="subcellular location">
    <subcellularLocation>
        <location evidence="1">Cell membrane</location>
        <topology evidence="1">Multi-pass membrane protein</topology>
    </subcellularLocation>
</comment>
<evidence type="ECO:0000256" key="3">
    <source>
        <dbReference type="ARBA" id="ARBA00022692"/>
    </source>
</evidence>
<evidence type="ECO:0000256" key="5">
    <source>
        <dbReference type="ARBA" id="ARBA00023136"/>
    </source>
</evidence>
<keyword evidence="9" id="KW-1185">Reference proteome</keyword>
<proteinExistence type="predicted"/>
<feature type="transmembrane region" description="Helical" evidence="6">
    <location>
        <begin position="297"/>
        <end position="316"/>
    </location>
</feature>
<feature type="domain" description="ABC-2 type transporter transmembrane" evidence="7">
    <location>
        <begin position="21"/>
        <end position="372"/>
    </location>
</feature>
<organism evidence="8 9">
    <name type="scientific">Corallincola holothuriorum</name>
    <dbReference type="NCBI Taxonomy" id="2282215"/>
    <lineage>
        <taxon>Bacteria</taxon>
        <taxon>Pseudomonadati</taxon>
        <taxon>Pseudomonadota</taxon>
        <taxon>Gammaproteobacteria</taxon>
        <taxon>Alteromonadales</taxon>
        <taxon>Psychromonadaceae</taxon>
        <taxon>Corallincola</taxon>
    </lineage>
</organism>
<reference evidence="8 9" key="1">
    <citation type="submission" date="2018-07" db="EMBL/GenBank/DDBJ databases">
        <title>Corallincola holothuriorum sp. nov., a new facultative anaerobe isolated from sea cucumber Apostichopus japonicus.</title>
        <authorList>
            <person name="Xia H."/>
        </authorList>
    </citation>
    <scope>NUCLEOTIDE SEQUENCE [LARGE SCALE GENOMIC DNA]</scope>
    <source>
        <strain evidence="8 9">C4</strain>
    </source>
</reference>
<comment type="caution">
    <text evidence="8">The sequence shown here is derived from an EMBL/GenBank/DDBJ whole genome shotgun (WGS) entry which is preliminary data.</text>
</comment>
<dbReference type="Pfam" id="PF12698">
    <property type="entry name" value="ABC2_membrane_3"/>
    <property type="match status" value="1"/>
</dbReference>
<evidence type="ECO:0000256" key="1">
    <source>
        <dbReference type="ARBA" id="ARBA00004651"/>
    </source>
</evidence>
<keyword evidence="3 6" id="KW-0812">Transmembrane</keyword>
<dbReference type="Gene3D" id="3.40.1710.10">
    <property type="entry name" value="abc type-2 transporter like domain"/>
    <property type="match status" value="1"/>
</dbReference>
<dbReference type="EMBL" id="QPID01000001">
    <property type="protein sequence ID" value="RCU52666.1"/>
    <property type="molecule type" value="Genomic_DNA"/>
</dbReference>
<dbReference type="InterPro" id="IPR051449">
    <property type="entry name" value="ABC-2_transporter_component"/>
</dbReference>
<feature type="transmembrane region" description="Helical" evidence="6">
    <location>
        <begin position="182"/>
        <end position="204"/>
    </location>
</feature>
<keyword evidence="4 6" id="KW-1133">Transmembrane helix</keyword>
<dbReference type="Proteomes" id="UP000252558">
    <property type="component" value="Unassembled WGS sequence"/>
</dbReference>
<evidence type="ECO:0000256" key="2">
    <source>
        <dbReference type="ARBA" id="ARBA00022475"/>
    </source>
</evidence>